<dbReference type="Proteomes" id="UP001140293">
    <property type="component" value="Unassembled WGS sequence"/>
</dbReference>
<keyword evidence="1" id="KW-0067">ATP-binding</keyword>
<dbReference type="Gene3D" id="3.40.50.300">
    <property type="entry name" value="P-loop containing nucleotide triphosphate hydrolases"/>
    <property type="match status" value="1"/>
</dbReference>
<reference evidence="1" key="2">
    <citation type="journal article" date="2022" name="BMC Genomics">
        <title>Comparative genome analysis of mycobacteria focusing on tRNA and non-coding RNA.</title>
        <authorList>
            <person name="Behra P.R.K."/>
            <person name="Pettersson B.M.F."/>
            <person name="Ramesh M."/>
            <person name="Das S."/>
            <person name="Dasgupta S."/>
            <person name="Kirsebom L.A."/>
        </authorList>
    </citation>
    <scope>NUCLEOTIDE SEQUENCE</scope>
    <source>
        <strain evidence="1">DSM 44615</strain>
    </source>
</reference>
<dbReference type="AlphaFoldDB" id="A0A9X2YPB9"/>
<dbReference type="EMBL" id="JACKSJ010000098">
    <property type="protein sequence ID" value="MCV7170809.1"/>
    <property type="molecule type" value="Genomic_DNA"/>
</dbReference>
<dbReference type="InterPro" id="IPR027417">
    <property type="entry name" value="P-loop_NTPase"/>
</dbReference>
<protein>
    <submittedName>
        <fullName evidence="1">ATP-binding protein</fullName>
    </submittedName>
</protein>
<sequence length="622" mass="67062">MTESPQADLVVGPPAVSALRSLSVFSAEQAGAYREHFAEFGAALGPDVDTKLSRFVREWATSGEFGSVVLTGNAGTGKTAVAEAYCRAAGGSLPRNDALLEITSNRWVIKDLSGLPDAATRAVALGQALDARRQTLVCANEGVLRDALEDIGNIEATKTLEDALRQGAARSDGLTIVNVNRQRPTGDYIWQQLLDYVSREELWVECKNCAAEASCPMYTNAEHLRDNEVREQLRTLVRLGSGEAVPTLREVLAILSWAIVGDHACEEIRRATRDRGASAFIATDSYFNRVLGGGLPAGVAERSPLLTAIRRAGLGTVSDLEVDGWLRDASGAPEKIRRIAGDPSVTRPDLVAPGRLPGLVGSLSPLDRVRTNQGAMTFYALGEMVSTDEDPIRVEDGLRALVLGDGVSNAPAETLWRQRLFFEASEELGGRASATRRLLDYRYIADLIELAHKAASLNDTVIELKEIVRGLNFLVTGFSSPNEGLIIPDPACLFARDPGSFRPARPSLVHSQVQIDGLSLQVPDRGLVEDLVDVDHIEIELIAQSDENLKLRITPRMYEAIREAAEFQGPVGQGVAEMNDLRGFYGNLAANVPSDSSLKVADPDSSPPSIVTISLPYFVGGR</sequence>
<dbReference type="SUPFAM" id="SSF52540">
    <property type="entry name" value="P-loop containing nucleoside triphosphate hydrolases"/>
    <property type="match status" value="1"/>
</dbReference>
<dbReference type="GO" id="GO:0005524">
    <property type="term" value="F:ATP binding"/>
    <property type="evidence" value="ECO:0007669"/>
    <property type="project" value="UniProtKB-KW"/>
</dbReference>
<evidence type="ECO:0000313" key="2">
    <source>
        <dbReference type="Proteomes" id="UP001140293"/>
    </source>
</evidence>
<keyword evidence="1" id="KW-0547">Nucleotide-binding</keyword>
<name>A0A9X2YPB9_9MYCO</name>
<reference evidence="1" key="1">
    <citation type="submission" date="2020-07" db="EMBL/GenBank/DDBJ databases">
        <authorList>
            <person name="Pettersson B.M.F."/>
            <person name="Behra P.R.K."/>
            <person name="Ramesh M."/>
            <person name="Das S."/>
            <person name="Dasgupta S."/>
            <person name="Kirsebom L.A."/>
        </authorList>
    </citation>
    <scope>NUCLEOTIDE SEQUENCE</scope>
    <source>
        <strain evidence="1">DSM 44615</strain>
    </source>
</reference>
<evidence type="ECO:0000313" key="1">
    <source>
        <dbReference type="EMBL" id="MCV7170809.1"/>
    </source>
</evidence>
<accession>A0A9X2YPB9</accession>
<gene>
    <name evidence="1" type="ORF">H7I41_12890</name>
</gene>
<proteinExistence type="predicted"/>
<comment type="caution">
    <text evidence="1">The sequence shown here is derived from an EMBL/GenBank/DDBJ whole genome shotgun (WGS) entry which is preliminary data.</text>
</comment>
<keyword evidence="2" id="KW-1185">Reference proteome</keyword>
<organism evidence="1 2">
    <name type="scientific">[Mycobacterium] manitobense</name>
    <dbReference type="NCBI Taxonomy" id="190147"/>
    <lineage>
        <taxon>Bacteria</taxon>
        <taxon>Bacillati</taxon>
        <taxon>Actinomycetota</taxon>
        <taxon>Actinomycetes</taxon>
        <taxon>Mycobacteriales</taxon>
        <taxon>Mycobacteriaceae</taxon>
        <taxon>Mycolicibacterium</taxon>
    </lineage>
</organism>